<proteinExistence type="inferred from homology"/>
<feature type="transmembrane region" description="Helical" evidence="6">
    <location>
        <begin position="297"/>
        <end position="316"/>
    </location>
</feature>
<comment type="caution">
    <text evidence="9">The sequence shown here is derived from an EMBL/GenBank/DDBJ whole genome shotgun (WGS) entry which is preliminary data.</text>
</comment>
<feature type="transmembrane region" description="Helical" evidence="6">
    <location>
        <begin position="240"/>
        <end position="260"/>
    </location>
</feature>
<sequence>MVSLPCCGMNMEKNKLYIIMISIQFIYAGMALFSKASITQDMNPYVFVVYRQAFASVALAPVAFFMERSGKAPSHSFILLGKIFLVSSLGVTFYYFCDKDKSQTRIVNWSTLQPSNIRCQPLYVDCEQIIYDQNINCITLYFSTQQNYTIWAHNPTENKTKTSNDLSEKHHSKADWLKGSLLIFAANVTWSLWLNMQGPLIRQYPTKLRLTALQCFFSRISSAIFAVVKERIAEPWKLGWNLRLLSVCYCGVIVTGLTYWLQFWVVQKKGHVFTAAFSPLALIITAIFSAILFKETLYWGSVCGAIMLVIGLYGILWGKNKERKAETTEEKNVENEEEEKLS</sequence>
<feature type="transmembrane region" description="Helical" evidence="6">
    <location>
        <begin position="77"/>
        <end position="96"/>
    </location>
</feature>
<organism evidence="9 10">
    <name type="scientific">Olea europaea subsp. europaea</name>
    <dbReference type="NCBI Taxonomy" id="158383"/>
    <lineage>
        <taxon>Eukaryota</taxon>
        <taxon>Viridiplantae</taxon>
        <taxon>Streptophyta</taxon>
        <taxon>Embryophyta</taxon>
        <taxon>Tracheophyta</taxon>
        <taxon>Spermatophyta</taxon>
        <taxon>Magnoliopsida</taxon>
        <taxon>eudicotyledons</taxon>
        <taxon>Gunneridae</taxon>
        <taxon>Pentapetalae</taxon>
        <taxon>asterids</taxon>
        <taxon>lamiids</taxon>
        <taxon>Lamiales</taxon>
        <taxon>Oleaceae</taxon>
        <taxon>Oleeae</taxon>
        <taxon>Olea</taxon>
    </lineage>
</organism>
<keyword evidence="3 6" id="KW-0812">Transmembrane</keyword>
<feature type="transmembrane region" description="Helical" evidence="6">
    <location>
        <begin position="16"/>
        <end position="33"/>
    </location>
</feature>
<keyword evidence="10" id="KW-1185">Reference proteome</keyword>
<keyword evidence="4 6" id="KW-1133">Transmembrane helix</keyword>
<evidence type="ECO:0000259" key="8">
    <source>
        <dbReference type="Pfam" id="PF00892"/>
    </source>
</evidence>
<accession>A0A8S0P9T8</accession>
<evidence type="ECO:0000256" key="3">
    <source>
        <dbReference type="ARBA" id="ARBA00022692"/>
    </source>
</evidence>
<dbReference type="EMBL" id="CACTIH010000018">
    <property type="protein sequence ID" value="CAA2934727.1"/>
    <property type="molecule type" value="Genomic_DNA"/>
</dbReference>
<evidence type="ECO:0000256" key="4">
    <source>
        <dbReference type="ARBA" id="ARBA00022989"/>
    </source>
</evidence>
<feature type="transmembrane region" description="Helical" evidence="6">
    <location>
        <begin position="176"/>
        <end position="196"/>
    </location>
</feature>
<gene>
    <name evidence="9" type="ORF">OLEA9_A013503</name>
</gene>
<dbReference type="OrthoDB" id="1728340at2759"/>
<dbReference type="Gramene" id="OE9A013503T1">
    <property type="protein sequence ID" value="OE9A013503C1"/>
    <property type="gene ID" value="OE9A013503"/>
</dbReference>
<comment type="similarity">
    <text evidence="2 6">Belongs to the drug/metabolite transporter (DMT) superfamily. Plant drug/metabolite exporter (P-DME) (TC 2.A.7.4) family.</text>
</comment>
<dbReference type="SUPFAM" id="SSF103481">
    <property type="entry name" value="Multidrug resistance efflux transporter EmrE"/>
    <property type="match status" value="1"/>
</dbReference>
<feature type="transmembrane region" description="Helical" evidence="6">
    <location>
        <begin position="45"/>
        <end position="65"/>
    </location>
</feature>
<dbReference type="GO" id="GO:0016020">
    <property type="term" value="C:membrane"/>
    <property type="evidence" value="ECO:0007669"/>
    <property type="project" value="UniProtKB-SubCell"/>
</dbReference>
<dbReference type="InterPro" id="IPR000620">
    <property type="entry name" value="EamA_dom"/>
</dbReference>
<evidence type="ECO:0000256" key="2">
    <source>
        <dbReference type="ARBA" id="ARBA00007635"/>
    </source>
</evidence>
<evidence type="ECO:0000256" key="5">
    <source>
        <dbReference type="ARBA" id="ARBA00023136"/>
    </source>
</evidence>
<evidence type="ECO:0000313" key="10">
    <source>
        <dbReference type="Proteomes" id="UP000594638"/>
    </source>
</evidence>
<evidence type="ECO:0000256" key="7">
    <source>
        <dbReference type="SAM" id="MobiDB-lite"/>
    </source>
</evidence>
<reference evidence="9 10" key="1">
    <citation type="submission" date="2019-12" db="EMBL/GenBank/DDBJ databases">
        <authorList>
            <person name="Alioto T."/>
            <person name="Alioto T."/>
            <person name="Gomez Garrido J."/>
        </authorList>
    </citation>
    <scope>NUCLEOTIDE SEQUENCE [LARGE SCALE GENOMIC DNA]</scope>
</reference>
<dbReference type="InterPro" id="IPR037185">
    <property type="entry name" value="EmrE-like"/>
</dbReference>
<dbReference type="Proteomes" id="UP000594638">
    <property type="component" value="Unassembled WGS sequence"/>
</dbReference>
<dbReference type="Pfam" id="PF00892">
    <property type="entry name" value="EamA"/>
    <property type="match status" value="1"/>
</dbReference>
<evidence type="ECO:0000256" key="1">
    <source>
        <dbReference type="ARBA" id="ARBA00004141"/>
    </source>
</evidence>
<dbReference type="PANTHER" id="PTHR31218">
    <property type="entry name" value="WAT1-RELATED PROTEIN"/>
    <property type="match status" value="1"/>
</dbReference>
<feature type="transmembrane region" description="Helical" evidence="6">
    <location>
        <begin position="272"/>
        <end position="291"/>
    </location>
</feature>
<keyword evidence="5 6" id="KW-0472">Membrane</keyword>
<feature type="domain" description="EamA" evidence="8">
    <location>
        <begin position="178"/>
        <end position="316"/>
    </location>
</feature>
<evidence type="ECO:0000256" key="6">
    <source>
        <dbReference type="RuleBase" id="RU363077"/>
    </source>
</evidence>
<protein>
    <recommendedName>
        <fullName evidence="6">WAT1-related protein</fullName>
    </recommendedName>
</protein>
<dbReference type="InterPro" id="IPR030184">
    <property type="entry name" value="WAT1-related"/>
</dbReference>
<dbReference type="AlphaFoldDB" id="A0A8S0P9T8"/>
<name>A0A8S0P9T8_OLEEU</name>
<dbReference type="GO" id="GO:0022857">
    <property type="term" value="F:transmembrane transporter activity"/>
    <property type="evidence" value="ECO:0007669"/>
    <property type="project" value="InterPro"/>
</dbReference>
<comment type="subcellular location">
    <subcellularLocation>
        <location evidence="1 6">Membrane</location>
        <topology evidence="1 6">Multi-pass membrane protein</topology>
    </subcellularLocation>
</comment>
<feature type="region of interest" description="Disordered" evidence="7">
    <location>
        <begin position="323"/>
        <end position="342"/>
    </location>
</feature>
<evidence type="ECO:0000313" key="9">
    <source>
        <dbReference type="EMBL" id="CAA2934727.1"/>
    </source>
</evidence>